<reference evidence="2 3" key="1">
    <citation type="submission" date="2018-08" db="EMBL/GenBank/DDBJ databases">
        <title>Actinomadura spongicola sp. nov., isolated from marine sponge Leucetta chagosensis.</title>
        <authorList>
            <person name="Li L."/>
            <person name="Lin H.W."/>
        </authorList>
    </citation>
    <scope>NUCLEOTIDE SEQUENCE [LARGE SCALE GENOMIC DNA]</scope>
    <source>
        <strain evidence="2 3">LHW52907</strain>
    </source>
</reference>
<name>A0A372GHE9_9ACTN</name>
<dbReference type="InterPro" id="IPR029068">
    <property type="entry name" value="Glyas_Bleomycin-R_OHBP_Dase"/>
</dbReference>
<dbReference type="InterPro" id="IPR004360">
    <property type="entry name" value="Glyas_Fos-R_dOase_dom"/>
</dbReference>
<evidence type="ECO:0000259" key="1">
    <source>
        <dbReference type="Pfam" id="PF00903"/>
    </source>
</evidence>
<sequence>MSVQLTCHERLFEKGCQLSVDHGTPPIGSLHHVGIAVRDLETTEAFLYEALRLPTTRRLDMADLGLRMAFFDCGPALIELVEFADPALTAARIGDRPAALDHIALAVPEPTSGGVIWQLLELAAAASEERR</sequence>
<evidence type="ECO:0000313" key="2">
    <source>
        <dbReference type="EMBL" id="RFS84797.1"/>
    </source>
</evidence>
<proteinExistence type="predicted"/>
<dbReference type="Gene3D" id="3.10.180.10">
    <property type="entry name" value="2,3-Dihydroxybiphenyl 1,2-Dioxygenase, domain 1"/>
    <property type="match status" value="1"/>
</dbReference>
<comment type="caution">
    <text evidence="2">The sequence shown here is derived from an EMBL/GenBank/DDBJ whole genome shotgun (WGS) entry which is preliminary data.</text>
</comment>
<dbReference type="Proteomes" id="UP000262882">
    <property type="component" value="Unassembled WGS sequence"/>
</dbReference>
<gene>
    <name evidence="2" type="ORF">D0T12_14845</name>
</gene>
<dbReference type="Pfam" id="PF00903">
    <property type="entry name" value="Glyoxalase"/>
    <property type="match status" value="1"/>
</dbReference>
<organism evidence="2 3">
    <name type="scientific">Actinomadura spongiicola</name>
    <dbReference type="NCBI Taxonomy" id="2303421"/>
    <lineage>
        <taxon>Bacteria</taxon>
        <taxon>Bacillati</taxon>
        <taxon>Actinomycetota</taxon>
        <taxon>Actinomycetes</taxon>
        <taxon>Streptosporangiales</taxon>
        <taxon>Thermomonosporaceae</taxon>
        <taxon>Actinomadura</taxon>
    </lineage>
</organism>
<protein>
    <recommendedName>
        <fullName evidence="1">Glyoxalase/fosfomycin resistance/dioxygenase domain-containing protein</fullName>
    </recommendedName>
</protein>
<dbReference type="AlphaFoldDB" id="A0A372GHE9"/>
<evidence type="ECO:0000313" key="3">
    <source>
        <dbReference type="Proteomes" id="UP000262882"/>
    </source>
</evidence>
<dbReference type="SUPFAM" id="SSF54593">
    <property type="entry name" value="Glyoxalase/Bleomycin resistance protein/Dihydroxybiphenyl dioxygenase"/>
    <property type="match status" value="1"/>
</dbReference>
<feature type="domain" description="Glyoxalase/fosfomycin resistance/dioxygenase" evidence="1">
    <location>
        <begin position="30"/>
        <end position="107"/>
    </location>
</feature>
<accession>A0A372GHE9</accession>
<dbReference type="EMBL" id="QVNQ01000004">
    <property type="protein sequence ID" value="RFS84797.1"/>
    <property type="molecule type" value="Genomic_DNA"/>
</dbReference>
<keyword evidence="3" id="KW-1185">Reference proteome</keyword>